<dbReference type="Gene3D" id="3.40.50.1360">
    <property type="match status" value="1"/>
</dbReference>
<accession>A0A7M4DKA7</accession>
<sequence length="328" mass="35340">MREDDAFRAATMYYLQDQTMDVIARTLGISRSTVSRLIKSAREDGMVRISLRPPSSTGSQLGHRLSATFGIKAHVVSVRESASEVHRLEQVAMVAAGLIAEWFGPDMVLGVAWGTTVAAISRHLKSSPSPGSVVVQLNGAANTYASGVTYASDLIAAIAAAFDSTMYHFPVPAFFDFPETKRMMWRERSVRRVLQMQQRVDVALFGVGALSAEVPSHVYSSGYLDDAEIASLAADRVVGDVCTVFLREDGSFRDIDINARATGPSPLELRTIKRRVCVVVGEAKAHALLGALRARVVTDLVTDETTARHVLGLLRGAPGTAEGGRLVP</sequence>
<comment type="similarity">
    <text evidence="1">Belongs to the SorC transcriptional regulatory family.</text>
</comment>
<keyword evidence="8" id="KW-1185">Reference proteome</keyword>
<dbReference type="RefSeq" id="WP_156741310.1">
    <property type="nucleotide sequence ID" value="NZ_CACRYJ010000034.1"/>
</dbReference>
<dbReference type="InterPro" id="IPR007324">
    <property type="entry name" value="Sugar-bd_dom_put"/>
</dbReference>
<evidence type="ECO:0000259" key="6">
    <source>
        <dbReference type="Pfam" id="PF04545"/>
    </source>
</evidence>
<keyword evidence="4" id="KW-0804">Transcription</keyword>
<dbReference type="GO" id="GO:0003700">
    <property type="term" value="F:DNA-binding transcription factor activity"/>
    <property type="evidence" value="ECO:0007669"/>
    <property type="project" value="InterPro"/>
</dbReference>
<dbReference type="EMBL" id="CACRYJ010000034">
    <property type="protein sequence ID" value="VZO37503.1"/>
    <property type="molecule type" value="Genomic_DNA"/>
</dbReference>
<evidence type="ECO:0000313" key="8">
    <source>
        <dbReference type="Proteomes" id="UP000419743"/>
    </source>
</evidence>
<dbReference type="AlphaFoldDB" id="A0A7M4DKA7"/>
<evidence type="ECO:0000256" key="3">
    <source>
        <dbReference type="ARBA" id="ARBA00023125"/>
    </source>
</evidence>
<dbReference type="Proteomes" id="UP000419743">
    <property type="component" value="Unassembled WGS sequence"/>
</dbReference>
<keyword evidence="3" id="KW-0238">DNA-binding</keyword>
<dbReference type="InterPro" id="IPR007630">
    <property type="entry name" value="RNA_pol_sigma70_r4"/>
</dbReference>
<feature type="domain" description="RNA polymerase sigma-70 region 4" evidence="6">
    <location>
        <begin position="12"/>
        <end position="42"/>
    </location>
</feature>
<evidence type="ECO:0000256" key="1">
    <source>
        <dbReference type="ARBA" id="ARBA00010466"/>
    </source>
</evidence>
<evidence type="ECO:0000256" key="4">
    <source>
        <dbReference type="ARBA" id="ARBA00023163"/>
    </source>
</evidence>
<dbReference type="PANTHER" id="PTHR34294:SF1">
    <property type="entry name" value="TRANSCRIPTIONAL REGULATOR LSRR"/>
    <property type="match status" value="1"/>
</dbReference>
<dbReference type="InterPro" id="IPR037171">
    <property type="entry name" value="NagB/RpiA_transferase-like"/>
</dbReference>
<name>A0A7M4DKA7_9MICO</name>
<gene>
    <name evidence="7" type="primary">deoR_2</name>
    <name evidence="7" type="ORF">HALOF300_02570</name>
</gene>
<dbReference type="GO" id="GO:0006352">
    <property type="term" value="P:DNA-templated transcription initiation"/>
    <property type="evidence" value="ECO:0007669"/>
    <property type="project" value="InterPro"/>
</dbReference>
<organism evidence="7 8">
    <name type="scientific">Occultella aeris</name>
    <dbReference type="NCBI Taxonomy" id="2761496"/>
    <lineage>
        <taxon>Bacteria</taxon>
        <taxon>Bacillati</taxon>
        <taxon>Actinomycetota</taxon>
        <taxon>Actinomycetes</taxon>
        <taxon>Micrococcales</taxon>
        <taxon>Ruaniaceae</taxon>
        <taxon>Occultella</taxon>
    </lineage>
</organism>
<dbReference type="SUPFAM" id="SSF100950">
    <property type="entry name" value="NagB/RpiA/CoA transferase-like"/>
    <property type="match status" value="1"/>
</dbReference>
<dbReference type="GO" id="GO:0003677">
    <property type="term" value="F:DNA binding"/>
    <property type="evidence" value="ECO:0007669"/>
    <property type="project" value="UniProtKB-KW"/>
</dbReference>
<dbReference type="Pfam" id="PF04545">
    <property type="entry name" value="Sigma70_r4"/>
    <property type="match status" value="1"/>
</dbReference>
<comment type="caution">
    <text evidence="7">The sequence shown here is derived from an EMBL/GenBank/DDBJ whole genome shotgun (WGS) entry which is preliminary data.</text>
</comment>
<dbReference type="Gene3D" id="1.10.10.60">
    <property type="entry name" value="Homeodomain-like"/>
    <property type="match status" value="1"/>
</dbReference>
<evidence type="ECO:0000313" key="7">
    <source>
        <dbReference type="EMBL" id="VZO37503.1"/>
    </source>
</evidence>
<feature type="domain" description="Sugar-binding" evidence="5">
    <location>
        <begin position="59"/>
        <end position="311"/>
    </location>
</feature>
<reference evidence="7 8" key="1">
    <citation type="submission" date="2019-11" db="EMBL/GenBank/DDBJ databases">
        <authorList>
            <person name="Criscuolo A."/>
        </authorList>
    </citation>
    <scope>NUCLEOTIDE SEQUENCE [LARGE SCALE GENOMIC DNA]</scope>
    <source>
        <strain evidence="7">CIP111667</strain>
    </source>
</reference>
<protein>
    <submittedName>
        <fullName evidence="7">Deoxyribonucleoside regulator</fullName>
    </submittedName>
</protein>
<dbReference type="GO" id="GO:0030246">
    <property type="term" value="F:carbohydrate binding"/>
    <property type="evidence" value="ECO:0007669"/>
    <property type="project" value="InterPro"/>
</dbReference>
<dbReference type="InterPro" id="IPR051054">
    <property type="entry name" value="SorC_transcr_regulators"/>
</dbReference>
<dbReference type="PANTHER" id="PTHR34294">
    <property type="entry name" value="TRANSCRIPTIONAL REGULATOR-RELATED"/>
    <property type="match status" value="1"/>
</dbReference>
<evidence type="ECO:0000256" key="2">
    <source>
        <dbReference type="ARBA" id="ARBA00023015"/>
    </source>
</evidence>
<keyword evidence="2" id="KW-0805">Transcription regulation</keyword>
<evidence type="ECO:0000259" key="5">
    <source>
        <dbReference type="Pfam" id="PF04198"/>
    </source>
</evidence>
<dbReference type="Pfam" id="PF04198">
    <property type="entry name" value="Sugar-bind"/>
    <property type="match status" value="1"/>
</dbReference>
<proteinExistence type="inferred from homology"/>